<accession>A0A0C3QG90</accession>
<dbReference type="Proteomes" id="UP000054248">
    <property type="component" value="Unassembled WGS sequence"/>
</dbReference>
<sequence length="76" mass="8036">MGGALDDSGVPSLTHAAMLKKPEPVLTRREKDAWKEGTTVVAGSDVQEQEVAGVADLSLEKVKGGEGVEKAPFRLF</sequence>
<keyword evidence="2" id="KW-1185">Reference proteome</keyword>
<name>A0A0C3QG90_9AGAM</name>
<gene>
    <name evidence="1" type="ORF">M407DRAFT_101467</name>
</gene>
<evidence type="ECO:0000313" key="1">
    <source>
        <dbReference type="EMBL" id="KIO24459.1"/>
    </source>
</evidence>
<dbReference type="AlphaFoldDB" id="A0A0C3QG90"/>
<organism evidence="1 2">
    <name type="scientific">Tulasnella calospora MUT 4182</name>
    <dbReference type="NCBI Taxonomy" id="1051891"/>
    <lineage>
        <taxon>Eukaryota</taxon>
        <taxon>Fungi</taxon>
        <taxon>Dikarya</taxon>
        <taxon>Basidiomycota</taxon>
        <taxon>Agaricomycotina</taxon>
        <taxon>Agaricomycetes</taxon>
        <taxon>Cantharellales</taxon>
        <taxon>Tulasnellaceae</taxon>
        <taxon>Tulasnella</taxon>
    </lineage>
</organism>
<protein>
    <submittedName>
        <fullName evidence="1">Uncharacterized protein</fullName>
    </submittedName>
</protein>
<dbReference type="HOGENOM" id="CLU_2656257_0_0_1"/>
<reference evidence="2" key="2">
    <citation type="submission" date="2015-01" db="EMBL/GenBank/DDBJ databases">
        <title>Evolutionary Origins and Diversification of the Mycorrhizal Mutualists.</title>
        <authorList>
            <consortium name="DOE Joint Genome Institute"/>
            <consortium name="Mycorrhizal Genomics Consortium"/>
            <person name="Kohler A."/>
            <person name="Kuo A."/>
            <person name="Nagy L.G."/>
            <person name="Floudas D."/>
            <person name="Copeland A."/>
            <person name="Barry K.W."/>
            <person name="Cichocki N."/>
            <person name="Veneault-Fourrey C."/>
            <person name="LaButti K."/>
            <person name="Lindquist E.A."/>
            <person name="Lipzen A."/>
            <person name="Lundell T."/>
            <person name="Morin E."/>
            <person name="Murat C."/>
            <person name="Riley R."/>
            <person name="Ohm R."/>
            <person name="Sun H."/>
            <person name="Tunlid A."/>
            <person name="Henrissat B."/>
            <person name="Grigoriev I.V."/>
            <person name="Hibbett D.S."/>
            <person name="Martin F."/>
        </authorList>
    </citation>
    <scope>NUCLEOTIDE SEQUENCE [LARGE SCALE GENOMIC DNA]</scope>
    <source>
        <strain evidence="2">MUT 4182</strain>
    </source>
</reference>
<dbReference type="EMBL" id="KN823061">
    <property type="protein sequence ID" value="KIO24459.1"/>
    <property type="molecule type" value="Genomic_DNA"/>
</dbReference>
<dbReference type="OrthoDB" id="3246959at2759"/>
<reference evidence="1 2" key="1">
    <citation type="submission" date="2014-04" db="EMBL/GenBank/DDBJ databases">
        <authorList>
            <consortium name="DOE Joint Genome Institute"/>
            <person name="Kuo A."/>
            <person name="Girlanda M."/>
            <person name="Perotto S."/>
            <person name="Kohler A."/>
            <person name="Nagy L.G."/>
            <person name="Floudas D."/>
            <person name="Copeland A."/>
            <person name="Barry K.W."/>
            <person name="Cichocki N."/>
            <person name="Veneault-Fourrey C."/>
            <person name="LaButti K."/>
            <person name="Lindquist E.A."/>
            <person name="Lipzen A."/>
            <person name="Lundell T."/>
            <person name="Morin E."/>
            <person name="Murat C."/>
            <person name="Sun H."/>
            <person name="Tunlid A."/>
            <person name="Henrissat B."/>
            <person name="Grigoriev I.V."/>
            <person name="Hibbett D.S."/>
            <person name="Martin F."/>
            <person name="Nordberg H.P."/>
            <person name="Cantor M.N."/>
            <person name="Hua S.X."/>
        </authorList>
    </citation>
    <scope>NUCLEOTIDE SEQUENCE [LARGE SCALE GENOMIC DNA]</scope>
    <source>
        <strain evidence="1 2">MUT 4182</strain>
    </source>
</reference>
<evidence type="ECO:0000313" key="2">
    <source>
        <dbReference type="Proteomes" id="UP000054248"/>
    </source>
</evidence>
<proteinExistence type="predicted"/>